<dbReference type="Gene3D" id="3.40.50.300">
    <property type="entry name" value="P-loop containing nucleotide triphosphate hydrolases"/>
    <property type="match status" value="1"/>
</dbReference>
<keyword evidence="2" id="KW-1185">Reference proteome</keyword>
<dbReference type="RefSeq" id="WP_192750044.1">
    <property type="nucleotide sequence ID" value="NZ_BAABJL010000215.1"/>
</dbReference>
<dbReference type="EMBL" id="JADBEM010000001">
    <property type="protein sequence ID" value="MBE1605809.1"/>
    <property type="molecule type" value="Genomic_DNA"/>
</dbReference>
<protein>
    <submittedName>
        <fullName evidence="1">Adenylate kinase family enzyme</fullName>
    </submittedName>
</protein>
<dbReference type="GO" id="GO:0016301">
    <property type="term" value="F:kinase activity"/>
    <property type="evidence" value="ECO:0007669"/>
    <property type="project" value="UniProtKB-KW"/>
</dbReference>
<evidence type="ECO:0000313" key="2">
    <source>
        <dbReference type="Proteomes" id="UP000638648"/>
    </source>
</evidence>
<keyword evidence="1" id="KW-0418">Kinase</keyword>
<dbReference type="Proteomes" id="UP000638648">
    <property type="component" value="Unassembled WGS sequence"/>
</dbReference>
<comment type="caution">
    <text evidence="1">The sequence shown here is derived from an EMBL/GenBank/DDBJ whole genome shotgun (WGS) entry which is preliminary data.</text>
</comment>
<gene>
    <name evidence="1" type="ORF">HEB94_002657</name>
</gene>
<dbReference type="InterPro" id="IPR027417">
    <property type="entry name" value="P-loop_NTPase"/>
</dbReference>
<keyword evidence="1" id="KW-0808">Transferase</keyword>
<name>A0A927R8V1_9ACTN</name>
<organism evidence="1 2">
    <name type="scientific">Actinopolymorpha pittospori</name>
    <dbReference type="NCBI Taxonomy" id="648752"/>
    <lineage>
        <taxon>Bacteria</taxon>
        <taxon>Bacillati</taxon>
        <taxon>Actinomycetota</taxon>
        <taxon>Actinomycetes</taxon>
        <taxon>Propionibacteriales</taxon>
        <taxon>Actinopolymorphaceae</taxon>
        <taxon>Actinopolymorpha</taxon>
    </lineage>
</organism>
<dbReference type="AlphaFoldDB" id="A0A927R8V1"/>
<dbReference type="Pfam" id="PF13671">
    <property type="entry name" value="AAA_33"/>
    <property type="match status" value="1"/>
</dbReference>
<dbReference type="SUPFAM" id="SSF52540">
    <property type="entry name" value="P-loop containing nucleoside triphosphate hydrolases"/>
    <property type="match status" value="1"/>
</dbReference>
<sequence length="195" mass="21989">MVEPRRPEHVLIGPVGAGKTTLGSRLAERLGLPHVQLDSIANEYYRAAPDFDAPTYNSLMAKSFVAAYRYWEPSLAYAVERVVADHHDCVFDLGAGHTSFLDRQLHARVATALSPFESVVLLLPSRDTARSVSILRERCQQRGHEWIHEDVDFIEYWVTDDQNRRLAKRVLYSEDCDPDALVEQLLAGDPNTALT</sequence>
<evidence type="ECO:0000313" key="1">
    <source>
        <dbReference type="EMBL" id="MBE1605809.1"/>
    </source>
</evidence>
<accession>A0A927R8V1</accession>
<reference evidence="1" key="1">
    <citation type="submission" date="2020-10" db="EMBL/GenBank/DDBJ databases">
        <title>Sequencing the genomes of 1000 actinobacteria strains.</title>
        <authorList>
            <person name="Klenk H.-P."/>
        </authorList>
    </citation>
    <scope>NUCLEOTIDE SEQUENCE</scope>
    <source>
        <strain evidence="1">DSM 45354</strain>
    </source>
</reference>
<proteinExistence type="predicted"/>